<dbReference type="PANTHER" id="PTHR46268">
    <property type="entry name" value="STRESS RESPONSE PROTEIN NHAX"/>
    <property type="match status" value="1"/>
</dbReference>
<dbReference type="PATRIC" id="fig|1227499.3.peg.3258"/>
<dbReference type="CDD" id="cd00293">
    <property type="entry name" value="USP-like"/>
    <property type="match status" value="1"/>
</dbReference>
<accession>L9WT03</accession>
<evidence type="ECO:0000313" key="3">
    <source>
        <dbReference type="EMBL" id="ELY52547.1"/>
    </source>
</evidence>
<dbReference type="InterPro" id="IPR014729">
    <property type="entry name" value="Rossmann-like_a/b/a_fold"/>
</dbReference>
<dbReference type="eggNOG" id="arCOG03050">
    <property type="taxonomic scope" value="Archaea"/>
</dbReference>
<dbReference type="Proteomes" id="UP000011602">
    <property type="component" value="Unassembled WGS sequence"/>
</dbReference>
<proteinExistence type="inferred from homology"/>
<evidence type="ECO:0000313" key="4">
    <source>
        <dbReference type="Proteomes" id="UP000011602"/>
    </source>
</evidence>
<dbReference type="InterPro" id="IPR006015">
    <property type="entry name" value="Universal_stress_UspA"/>
</dbReference>
<dbReference type="STRING" id="1227499.C493_15900"/>
<comment type="caution">
    <text evidence="3">The sequence shown here is derived from an EMBL/GenBank/DDBJ whole genome shotgun (WGS) entry which is preliminary data.</text>
</comment>
<evidence type="ECO:0000259" key="2">
    <source>
        <dbReference type="Pfam" id="PF00582"/>
    </source>
</evidence>
<feature type="domain" description="UspA" evidence="2">
    <location>
        <begin position="4"/>
        <end position="139"/>
    </location>
</feature>
<name>L9WT03_9EURY</name>
<dbReference type="Pfam" id="PF00582">
    <property type="entry name" value="Usp"/>
    <property type="match status" value="1"/>
</dbReference>
<dbReference type="PANTHER" id="PTHR46268:SF6">
    <property type="entry name" value="UNIVERSAL STRESS PROTEIN UP12"/>
    <property type="match status" value="1"/>
</dbReference>
<sequence>MCVMHRVLVPVDTSEERAVKQATYVASLPDASESVEAFLFYVHTDEGSDLPKEFERYKSASRIASVRRAEERLEDAGVEVTILEESGGVSEGDIISTADDHDADVIVLGGRKRSPVGKAVFGSVTQSVILNADRPVVVTGGEE</sequence>
<gene>
    <name evidence="3" type="ORF">C493_15900</name>
</gene>
<dbReference type="Gene3D" id="3.40.50.620">
    <property type="entry name" value="HUPs"/>
    <property type="match status" value="1"/>
</dbReference>
<evidence type="ECO:0000256" key="1">
    <source>
        <dbReference type="ARBA" id="ARBA00008791"/>
    </source>
</evidence>
<dbReference type="AlphaFoldDB" id="L9WT03"/>
<keyword evidence="4" id="KW-1185">Reference proteome</keyword>
<reference evidence="3 4" key="1">
    <citation type="journal article" date="2014" name="PLoS Genet.">
        <title>Phylogenetically driven sequencing of extremely halophilic archaea reveals strategies for static and dynamic osmo-response.</title>
        <authorList>
            <person name="Becker E.A."/>
            <person name="Seitzer P.M."/>
            <person name="Tritt A."/>
            <person name="Larsen D."/>
            <person name="Krusor M."/>
            <person name="Yao A.I."/>
            <person name="Wu D."/>
            <person name="Madern D."/>
            <person name="Eisen J.A."/>
            <person name="Darling A.E."/>
            <person name="Facciotti M.T."/>
        </authorList>
    </citation>
    <scope>NUCLEOTIDE SEQUENCE [LARGE SCALE GENOMIC DNA]</scope>
    <source>
        <strain evidence="3 4">JCM 12255</strain>
    </source>
</reference>
<organism evidence="3 4">
    <name type="scientific">Natronolimnohabitans innermongolicus JCM 12255</name>
    <dbReference type="NCBI Taxonomy" id="1227499"/>
    <lineage>
        <taxon>Archaea</taxon>
        <taxon>Methanobacteriati</taxon>
        <taxon>Methanobacteriota</taxon>
        <taxon>Stenosarchaea group</taxon>
        <taxon>Halobacteria</taxon>
        <taxon>Halobacteriales</taxon>
        <taxon>Natrialbaceae</taxon>
        <taxon>Natronolimnohabitans</taxon>
    </lineage>
</organism>
<protein>
    <submittedName>
        <fullName evidence="3">UspA domain-containing protein</fullName>
    </submittedName>
</protein>
<dbReference type="SUPFAM" id="SSF52402">
    <property type="entry name" value="Adenine nucleotide alpha hydrolases-like"/>
    <property type="match status" value="1"/>
</dbReference>
<dbReference type="EMBL" id="AOHZ01000075">
    <property type="protein sequence ID" value="ELY52547.1"/>
    <property type="molecule type" value="Genomic_DNA"/>
</dbReference>
<dbReference type="InterPro" id="IPR006016">
    <property type="entry name" value="UspA"/>
</dbReference>
<comment type="similarity">
    <text evidence="1">Belongs to the universal stress protein A family.</text>
</comment>
<dbReference type="PRINTS" id="PR01438">
    <property type="entry name" value="UNVRSLSTRESS"/>
</dbReference>